<accession>A0A0C4YE69</accession>
<dbReference type="EMBL" id="CP010536">
    <property type="protein sequence ID" value="AJG19076.1"/>
    <property type="molecule type" value="Genomic_DNA"/>
</dbReference>
<gene>
    <name evidence="1" type="ORF">RR42_m1679</name>
</gene>
<dbReference type="AlphaFoldDB" id="A0A0C4YE69"/>
<dbReference type="Proteomes" id="UP000031843">
    <property type="component" value="Chromosome main"/>
</dbReference>
<name>A0A0C4YE69_9BURK</name>
<sequence length="645" mass="68517">MIDAYAIGTTLKLHDHITPQLLKLSQEFAKVDKLALQVNKRLKTMGAEVVGVRNLAAAARQLNTGLRGIADQALRAERNLYSIRGAIPSGGIGLEAELVRANAQAATLRAQIAGMRGAGRVPGGGTPILPGAGGGGGGGGGRRPGHIHGGNMHVGPNGFGIGGVGMGMATNMLVPLAATGATIYVGHKFYEAAKDYEMAFARFRTLNLGEKVNKDADAFATGTKQFGVSMTERMTILRDMHEVMGSYEEAKAVTPLFSRMLAANKGIFGEAGNKFDTKTFQALGKVIEMRGGTSSEAEMFRQADFAQKTLTGSAGLVTPSDLLAFMKTGGVATRLLSNKAFYEESAPLIQEMGGSRFGTALMSAHQNLAMGRGSLKSMNEAARLGIIDPRMIEYTKIGTIKQVLPGALTNDDLYNKSKFEWLKQVLIPAIRAKGVRGKDGLITGDAITDDQIVNELNTLFSQRTASNAFAQMFLQQHKIEKNIAVTEGAMGIKELEDQYKKSPAGAEAEFNAAWTDFKTEFGKNMLPAISGMLTTGASILRKIADIGKPNQADVELYRGARLTPSAQARLGEVSGDQNDRRAASLADQSVSARGASSDKDIHWTVNLDGRKVAQGVTPYIAAQLGLSTNTGGIDSHLSLPMPGLR</sequence>
<evidence type="ECO:0000313" key="1">
    <source>
        <dbReference type="EMBL" id="AJG19076.1"/>
    </source>
</evidence>
<evidence type="ECO:0000313" key="2">
    <source>
        <dbReference type="Proteomes" id="UP000031843"/>
    </source>
</evidence>
<dbReference type="STRING" id="68895.RR42_m1679"/>
<keyword evidence="1" id="KW-0472">Membrane</keyword>
<dbReference type="OrthoDB" id="8019720at2"/>
<reference evidence="1 2" key="1">
    <citation type="journal article" date="2015" name="Genome Announc.">
        <title>Complete Genome Sequence of Cupriavidus basilensis 4G11, Isolated from the Oak Ridge Field Research Center Site.</title>
        <authorList>
            <person name="Ray J."/>
            <person name="Waters R.J."/>
            <person name="Skerker J.M."/>
            <person name="Kuehl J.V."/>
            <person name="Price M.N."/>
            <person name="Huang J."/>
            <person name="Chakraborty R."/>
            <person name="Arkin A.P."/>
            <person name="Deutschbauer A."/>
        </authorList>
    </citation>
    <scope>NUCLEOTIDE SEQUENCE [LARGE SCALE GENOMIC DNA]</scope>
    <source>
        <strain evidence="1">4G11</strain>
    </source>
</reference>
<organism evidence="1 2">
    <name type="scientific">Cupriavidus basilensis</name>
    <dbReference type="NCBI Taxonomy" id="68895"/>
    <lineage>
        <taxon>Bacteria</taxon>
        <taxon>Pseudomonadati</taxon>
        <taxon>Pseudomonadota</taxon>
        <taxon>Betaproteobacteria</taxon>
        <taxon>Burkholderiales</taxon>
        <taxon>Burkholderiaceae</taxon>
        <taxon>Cupriavidus</taxon>
    </lineage>
</organism>
<proteinExistence type="predicted"/>
<keyword evidence="1" id="KW-0812">Transmembrane</keyword>
<dbReference type="RefSeq" id="WP_043345598.1">
    <property type="nucleotide sequence ID" value="NZ_CP010536.1"/>
</dbReference>
<dbReference type="KEGG" id="cbw:RR42_m1679"/>
<keyword evidence="2" id="KW-1185">Reference proteome</keyword>
<protein>
    <submittedName>
        <fullName evidence="1">Putative phage-related tail transmembrane protein</fullName>
    </submittedName>
</protein>